<dbReference type="Proteomes" id="UP000321891">
    <property type="component" value="Unassembled WGS sequence"/>
</dbReference>
<dbReference type="InterPro" id="IPR036388">
    <property type="entry name" value="WH-like_DNA-bd_sf"/>
</dbReference>
<dbReference type="Pfam" id="PF03466">
    <property type="entry name" value="LysR_substrate"/>
    <property type="match status" value="1"/>
</dbReference>
<dbReference type="InterPro" id="IPR000847">
    <property type="entry name" value="LysR_HTH_N"/>
</dbReference>
<keyword evidence="3" id="KW-0238">DNA-binding</keyword>
<sequence length="302" mass="32705">MTLPDLEAWAIFASVAEHGSFARTAEALALSKPTISKAVSRLEGQLGVALFSRTSRQISLTETGRHVLGHASRLLSEAYSAESLARAGTLLPAGVVRMAAPMTFGVQHLSPLLPDFFSQYPEIDLTIDFNDAVIDLVAEGHDLALRIAALADSSLKARKLCTVRLLVVATPHWAQRTPLGPHPRDLMQHKGFVYTSTPAPGTIKLSHASGETYVLAQTARLRANNAEAFLPALLAGQGYAVLPQFMVWDAVQKGQLQVLYPDWQSDPIALYLVTPPSSLRPLRVTVLLDYLAQRLAAVPWAS</sequence>
<keyword evidence="9" id="KW-1185">Reference proteome</keyword>
<dbReference type="PRINTS" id="PR00039">
    <property type="entry name" value="HTHLYSR"/>
</dbReference>
<dbReference type="PROSITE" id="PS50931">
    <property type="entry name" value="HTH_LYSR"/>
    <property type="match status" value="1"/>
</dbReference>
<keyword evidence="4" id="KW-0804">Transcription</keyword>
<reference evidence="7 9" key="2">
    <citation type="submission" date="2019-07" db="EMBL/GenBank/DDBJ databases">
        <title>Whole genome shotgun sequence of Acetobacter cibinongensis NBRC 16605.</title>
        <authorList>
            <person name="Hosoyama A."/>
            <person name="Uohara A."/>
            <person name="Ohji S."/>
            <person name="Ichikawa N."/>
        </authorList>
    </citation>
    <scope>NUCLEOTIDE SEQUENCE [LARGE SCALE GENOMIC DNA]</scope>
    <source>
        <strain evidence="7 9">NBRC 16605</strain>
    </source>
</reference>
<dbReference type="Proteomes" id="UP000032671">
    <property type="component" value="Unassembled WGS sequence"/>
</dbReference>
<dbReference type="FunFam" id="1.10.10.10:FF:000001">
    <property type="entry name" value="LysR family transcriptional regulator"/>
    <property type="match status" value="1"/>
</dbReference>
<dbReference type="EMBL" id="BAMV01000007">
    <property type="protein sequence ID" value="GAN59621.1"/>
    <property type="molecule type" value="Genomic_DNA"/>
</dbReference>
<evidence type="ECO:0000313" key="7">
    <source>
        <dbReference type="EMBL" id="GEL59144.1"/>
    </source>
</evidence>
<accession>A0A6N3SQ16</accession>
<comment type="similarity">
    <text evidence="1">Belongs to the LysR transcriptional regulatory family.</text>
</comment>
<dbReference type="Pfam" id="PF00126">
    <property type="entry name" value="HTH_1"/>
    <property type="match status" value="1"/>
</dbReference>
<dbReference type="InterPro" id="IPR058163">
    <property type="entry name" value="LysR-type_TF_proteobact-type"/>
</dbReference>
<comment type="caution">
    <text evidence="6">The sequence shown here is derived from an EMBL/GenBank/DDBJ whole genome shotgun (WGS) entry which is preliminary data.</text>
</comment>
<dbReference type="AlphaFoldDB" id="A0A0D6N267"/>
<dbReference type="InterPro" id="IPR036390">
    <property type="entry name" value="WH_DNA-bd_sf"/>
</dbReference>
<evidence type="ECO:0000256" key="1">
    <source>
        <dbReference type="ARBA" id="ARBA00009437"/>
    </source>
</evidence>
<protein>
    <submittedName>
        <fullName evidence="7">LysR family transcriptional regulator</fullName>
    </submittedName>
    <submittedName>
        <fullName evidence="6">Transcriptional regulator LysR</fullName>
    </submittedName>
</protein>
<evidence type="ECO:0000256" key="2">
    <source>
        <dbReference type="ARBA" id="ARBA00023015"/>
    </source>
</evidence>
<dbReference type="GO" id="GO:0043565">
    <property type="term" value="F:sequence-specific DNA binding"/>
    <property type="evidence" value="ECO:0007669"/>
    <property type="project" value="TreeGrafter"/>
</dbReference>
<dbReference type="SUPFAM" id="SSF46785">
    <property type="entry name" value="Winged helix' DNA-binding domain"/>
    <property type="match status" value="1"/>
</dbReference>
<keyword evidence="2" id="KW-0805">Transcription regulation</keyword>
<evidence type="ECO:0000313" key="9">
    <source>
        <dbReference type="Proteomes" id="UP000321891"/>
    </source>
</evidence>
<dbReference type="CDD" id="cd08422">
    <property type="entry name" value="PBP2_CrgA_like"/>
    <property type="match status" value="1"/>
</dbReference>
<dbReference type="SUPFAM" id="SSF53850">
    <property type="entry name" value="Periplasmic binding protein-like II"/>
    <property type="match status" value="1"/>
</dbReference>
<feature type="domain" description="HTH lysR-type" evidence="5">
    <location>
        <begin position="4"/>
        <end position="61"/>
    </location>
</feature>
<evidence type="ECO:0000256" key="4">
    <source>
        <dbReference type="ARBA" id="ARBA00023163"/>
    </source>
</evidence>
<accession>A0A0D6N267</accession>
<evidence type="ECO:0000256" key="3">
    <source>
        <dbReference type="ARBA" id="ARBA00023125"/>
    </source>
</evidence>
<evidence type="ECO:0000259" key="5">
    <source>
        <dbReference type="PROSITE" id="PS50931"/>
    </source>
</evidence>
<dbReference type="GO" id="GO:0006351">
    <property type="term" value="P:DNA-templated transcription"/>
    <property type="evidence" value="ECO:0007669"/>
    <property type="project" value="TreeGrafter"/>
</dbReference>
<dbReference type="GO" id="GO:0003700">
    <property type="term" value="F:DNA-binding transcription factor activity"/>
    <property type="evidence" value="ECO:0007669"/>
    <property type="project" value="InterPro"/>
</dbReference>
<dbReference type="Gene3D" id="1.10.10.10">
    <property type="entry name" value="Winged helix-like DNA-binding domain superfamily/Winged helix DNA-binding domain"/>
    <property type="match status" value="1"/>
</dbReference>
<dbReference type="RefSeq" id="WP_048837722.1">
    <property type="nucleotide sequence ID" value="NZ_BAMV01000007.1"/>
</dbReference>
<proteinExistence type="inferred from homology"/>
<evidence type="ECO:0000313" key="6">
    <source>
        <dbReference type="EMBL" id="GAN59621.1"/>
    </source>
</evidence>
<gene>
    <name evidence="6" type="ORF">Abci_007_024</name>
    <name evidence="7" type="ORF">ACI01nite_17460</name>
</gene>
<dbReference type="Gene3D" id="3.40.190.290">
    <property type="match status" value="1"/>
</dbReference>
<name>A0A0D6N267_9PROT</name>
<reference evidence="6 8" key="1">
    <citation type="submission" date="2012-11" db="EMBL/GenBank/DDBJ databases">
        <title>Whole genome sequence of Acetobacter cibinongensis 4H-1.</title>
        <authorList>
            <person name="Azuma Y."/>
            <person name="Higashiura N."/>
            <person name="Hirakawa H."/>
            <person name="Matsushita K."/>
        </authorList>
    </citation>
    <scope>NUCLEOTIDE SEQUENCE [LARGE SCALE GENOMIC DNA]</scope>
    <source>
        <strain evidence="6 8">4H-1</strain>
    </source>
</reference>
<dbReference type="EMBL" id="BJVU01000007">
    <property type="protein sequence ID" value="GEL59144.1"/>
    <property type="molecule type" value="Genomic_DNA"/>
</dbReference>
<organism evidence="6 8">
    <name type="scientific">Acetobacter cibinongensis</name>
    <dbReference type="NCBI Taxonomy" id="146475"/>
    <lineage>
        <taxon>Bacteria</taxon>
        <taxon>Pseudomonadati</taxon>
        <taxon>Pseudomonadota</taxon>
        <taxon>Alphaproteobacteria</taxon>
        <taxon>Acetobacterales</taxon>
        <taxon>Acetobacteraceae</taxon>
        <taxon>Acetobacter</taxon>
    </lineage>
</organism>
<dbReference type="InterPro" id="IPR005119">
    <property type="entry name" value="LysR_subst-bd"/>
</dbReference>
<evidence type="ECO:0000313" key="8">
    <source>
        <dbReference type="Proteomes" id="UP000032671"/>
    </source>
</evidence>
<dbReference type="STRING" id="1231339.Abci_007_024"/>
<dbReference type="PANTHER" id="PTHR30537">
    <property type="entry name" value="HTH-TYPE TRANSCRIPTIONAL REGULATOR"/>
    <property type="match status" value="1"/>
</dbReference>
<dbReference type="PANTHER" id="PTHR30537:SF5">
    <property type="entry name" value="HTH-TYPE TRANSCRIPTIONAL ACTIVATOR TTDR-RELATED"/>
    <property type="match status" value="1"/>
</dbReference>